<keyword evidence="2 5" id="KW-0808">Transferase</keyword>
<comment type="similarity">
    <text evidence="5">Belongs to the glycosyltransferase 26 family. TagA/TarA subfamily.</text>
</comment>
<dbReference type="InterPro" id="IPR004629">
    <property type="entry name" value="WecG_TagA_CpsF"/>
</dbReference>
<dbReference type="GO" id="GO:0019350">
    <property type="term" value="P:teichoic acid biosynthetic process"/>
    <property type="evidence" value="ECO:0007669"/>
    <property type="project" value="UniProtKB-UniRule"/>
</dbReference>
<name>A0A1D7XLH5_9CLOT</name>
<dbReference type="PANTHER" id="PTHR34136:SF1">
    <property type="entry name" value="UDP-N-ACETYL-D-MANNOSAMINURONIC ACID TRANSFERASE"/>
    <property type="match status" value="1"/>
</dbReference>
<keyword evidence="1 5" id="KW-0328">Glycosyltransferase</keyword>
<dbReference type="EC" id="2.4.1.187" evidence="5"/>
<dbReference type="HAMAP" id="MF_02070">
    <property type="entry name" value="TagA_TarA"/>
    <property type="match status" value="1"/>
</dbReference>
<dbReference type="UniPathway" id="UPA00632"/>
<evidence type="ECO:0000256" key="5">
    <source>
        <dbReference type="HAMAP-Rule" id="MF_02070"/>
    </source>
</evidence>
<dbReference type="STRING" id="394958.BGI42_09565"/>
<dbReference type="KEGG" id="ctae:BGI42_09565"/>
<dbReference type="Pfam" id="PF03808">
    <property type="entry name" value="Glyco_tran_WecG"/>
    <property type="match status" value="1"/>
</dbReference>
<comment type="pathway">
    <text evidence="5">Cell wall biogenesis; teichoic acid biosynthesis.</text>
</comment>
<sequence>MFIDILGFKIFNDSKEELIKYIEKFEKINLISGNPEILFNGLNDKLLNKCFKNDNSVIIPDGVGTVIASRLLKNPVKEKIAGIEVMKELLKKANLENKSIYLLGAKEEVIQKCAQNIENEFNNLNICGLHNGYFDLNNCNSIIKEIQEKKPWAIFIAMGCPRQEYFIEKYINKLPCKIFMGVGGSFDIFSGMSKRAPRWMISLGLEWLYRVIKEPWRIKRLTSIPKFLVKVLKYNS</sequence>
<dbReference type="AlphaFoldDB" id="A0A1D7XLH5"/>
<evidence type="ECO:0000256" key="2">
    <source>
        <dbReference type="ARBA" id="ARBA00022679"/>
    </source>
</evidence>
<reference evidence="7" key="1">
    <citation type="submission" date="2016-09" db="EMBL/GenBank/DDBJ databases">
        <title>Genomics of Clostridium taeniosporum, an organism which forms endospores with ribbon-like appendages.</title>
        <authorList>
            <person name="Walker J.R."/>
        </authorList>
    </citation>
    <scope>NUCLEOTIDE SEQUENCE [LARGE SCALE GENOMIC DNA]</scope>
    <source>
        <strain evidence="7">1/k</strain>
    </source>
</reference>
<dbReference type="RefSeq" id="WP_069680099.1">
    <property type="nucleotide sequence ID" value="NZ_CP017253.2"/>
</dbReference>
<evidence type="ECO:0000256" key="4">
    <source>
        <dbReference type="ARBA" id="ARBA00023316"/>
    </source>
</evidence>
<keyword evidence="4 5" id="KW-0961">Cell wall biogenesis/degradation</keyword>
<dbReference type="EMBL" id="CP017253">
    <property type="protein sequence ID" value="AOR23959.1"/>
    <property type="molecule type" value="Genomic_DNA"/>
</dbReference>
<keyword evidence="7" id="KW-1185">Reference proteome</keyword>
<dbReference type="OrthoDB" id="9771846at2"/>
<proteinExistence type="inferred from homology"/>
<dbReference type="CDD" id="cd06533">
    <property type="entry name" value="Glyco_transf_WecG_TagA"/>
    <property type="match status" value="1"/>
</dbReference>
<organism evidence="6 7">
    <name type="scientific">Clostridium taeniosporum</name>
    <dbReference type="NCBI Taxonomy" id="394958"/>
    <lineage>
        <taxon>Bacteria</taxon>
        <taxon>Bacillati</taxon>
        <taxon>Bacillota</taxon>
        <taxon>Clostridia</taxon>
        <taxon>Eubacteriales</taxon>
        <taxon>Clostridiaceae</taxon>
        <taxon>Clostridium</taxon>
    </lineage>
</organism>
<comment type="function">
    <text evidence="5">Catalyzes the conversion of GlcNAc-PP-undecaprenol into ManNAc-GlcNAc-PP-undecaprenol, the first committed lipid intermediate in the de novo synthesis of teichoic acid.</text>
</comment>
<evidence type="ECO:0000313" key="7">
    <source>
        <dbReference type="Proteomes" id="UP000094652"/>
    </source>
</evidence>
<dbReference type="GO" id="GO:0047244">
    <property type="term" value="F:N-acetylglucosaminyldiphosphoundecaprenol N-acetyl-beta-D-mannosaminyltransferase activity"/>
    <property type="evidence" value="ECO:0007669"/>
    <property type="project" value="UniProtKB-UniRule"/>
</dbReference>
<keyword evidence="3 5" id="KW-0777">Teichoic acid biosynthesis</keyword>
<gene>
    <name evidence="6" type="ORF">BGI42_09565</name>
</gene>
<evidence type="ECO:0000313" key="6">
    <source>
        <dbReference type="EMBL" id="AOR23959.1"/>
    </source>
</evidence>
<dbReference type="GO" id="GO:0071555">
    <property type="term" value="P:cell wall organization"/>
    <property type="evidence" value="ECO:0007669"/>
    <property type="project" value="UniProtKB-KW"/>
</dbReference>
<dbReference type="NCBIfam" id="TIGR00696">
    <property type="entry name" value="wecG_tagA_cpsF"/>
    <property type="match status" value="1"/>
</dbReference>
<dbReference type="Proteomes" id="UP000094652">
    <property type="component" value="Chromosome"/>
</dbReference>
<accession>A0A1D7XLH5</accession>
<dbReference type="InterPro" id="IPR034714">
    <property type="entry name" value="TagA_TarA"/>
</dbReference>
<protein>
    <recommendedName>
        <fullName evidence="5">N-acetylglucosaminyldiphosphoundecaprenol N-acetyl-beta-D-mannosaminyltransferase</fullName>
        <ecNumber evidence="5">2.4.1.187</ecNumber>
    </recommendedName>
    <alternativeName>
        <fullName evidence="5">N-acetylmannosaminyltransferase</fullName>
    </alternativeName>
    <alternativeName>
        <fullName evidence="5">UDP-N-acetylmannosamine transferase</fullName>
    </alternativeName>
    <alternativeName>
        <fullName evidence="5">UDP-N-acetylmannosamine:N-acetylglucosaminyl pyrophosphorylundecaprenol N-acetylmannosaminyltransferase</fullName>
    </alternativeName>
</protein>
<evidence type="ECO:0000256" key="1">
    <source>
        <dbReference type="ARBA" id="ARBA00022676"/>
    </source>
</evidence>
<evidence type="ECO:0000256" key="3">
    <source>
        <dbReference type="ARBA" id="ARBA00022944"/>
    </source>
</evidence>
<dbReference type="PANTHER" id="PTHR34136">
    <property type="match status" value="1"/>
</dbReference>
<comment type="catalytic activity">
    <reaction evidence="5">
        <text>UDP-N-acetyl-alpha-D-mannosamine + N-acetyl-alpha-D-glucosaminyl-di-trans,octa-cis-undecaprenyl diphosphate = N-acetyl-beta-D-mannosaminyl-(1-&gt;4)-N-acetyl-alpha-D-glucosaminyl di-trans,octa-cis-undecaprenyl diphosphate + UDP + H(+)</text>
        <dbReference type="Rhea" id="RHEA:16053"/>
        <dbReference type="ChEBI" id="CHEBI:15378"/>
        <dbReference type="ChEBI" id="CHEBI:58223"/>
        <dbReference type="ChEBI" id="CHEBI:62959"/>
        <dbReference type="ChEBI" id="CHEBI:68623"/>
        <dbReference type="ChEBI" id="CHEBI:132210"/>
        <dbReference type="EC" id="2.4.1.187"/>
    </reaction>
</comment>